<keyword evidence="2 4" id="KW-1133">Transmembrane helix</keyword>
<feature type="transmembrane region" description="Helical" evidence="4">
    <location>
        <begin position="15"/>
        <end position="37"/>
    </location>
</feature>
<sequence>MMPESFNVPPDQRRVYYRVALKLLALLGVTMLAYVMLSGIFRDSDEGEGESDTRAVDIADLAPGEVKAVTWEGRPVWIVGRTPDMLEADAEFSDQLYDADSRLSRQPRVYRNPHRSASPEVLVVVALGTDLACELTWVSPEVAAEEGWGGGFVDRCRGSRYDLSGRVYRDQQARRNLEVPSYRLMADDQLILGQTP</sequence>
<dbReference type="STRING" id="1396821.SAMN05444515_10949"/>
<keyword evidence="6" id="KW-1185">Reference proteome</keyword>
<proteinExistence type="predicted"/>
<evidence type="ECO:0000256" key="4">
    <source>
        <dbReference type="SAM" id="Phobius"/>
    </source>
</evidence>
<gene>
    <name evidence="5" type="ORF">SAMN05444515_10949</name>
</gene>
<evidence type="ECO:0000313" key="5">
    <source>
        <dbReference type="EMBL" id="SEL08961.1"/>
    </source>
</evidence>
<dbReference type="GO" id="GO:0051537">
    <property type="term" value="F:2 iron, 2 sulfur cluster binding"/>
    <property type="evidence" value="ECO:0007669"/>
    <property type="project" value="InterPro"/>
</dbReference>
<dbReference type="InterPro" id="IPR006317">
    <property type="entry name" value="Ubiquinol_cyt_c_Rdtase_Fe-S-su"/>
</dbReference>
<dbReference type="Gene3D" id="2.102.10.10">
    <property type="entry name" value="Rieske [2Fe-2S] iron-sulphur domain"/>
    <property type="match status" value="1"/>
</dbReference>
<dbReference type="Proteomes" id="UP000199256">
    <property type="component" value="Unassembled WGS sequence"/>
</dbReference>
<evidence type="ECO:0000256" key="2">
    <source>
        <dbReference type="ARBA" id="ARBA00022989"/>
    </source>
</evidence>
<dbReference type="SUPFAM" id="SSF50022">
    <property type="entry name" value="ISP domain"/>
    <property type="match status" value="1"/>
</dbReference>
<reference evidence="6" key="1">
    <citation type="submission" date="2016-10" db="EMBL/GenBank/DDBJ databases">
        <authorList>
            <person name="Varghese N."/>
            <person name="Submissions S."/>
        </authorList>
    </citation>
    <scope>NUCLEOTIDE SEQUENCE [LARGE SCALE GENOMIC DNA]</scope>
    <source>
        <strain evidence="6">DSM 241</strain>
    </source>
</reference>
<evidence type="ECO:0000313" key="6">
    <source>
        <dbReference type="Proteomes" id="UP000199256"/>
    </source>
</evidence>
<dbReference type="RefSeq" id="WP_245740740.1">
    <property type="nucleotide sequence ID" value="NZ_FOAA01000009.1"/>
</dbReference>
<dbReference type="EMBL" id="FOAA01000009">
    <property type="protein sequence ID" value="SEL08961.1"/>
    <property type="molecule type" value="Genomic_DNA"/>
</dbReference>
<protein>
    <submittedName>
        <fullName evidence="5">Ubiquinol-cytochrome c reductase iron-sulfur subunit</fullName>
    </submittedName>
</protein>
<evidence type="ECO:0000256" key="3">
    <source>
        <dbReference type="ARBA" id="ARBA00023136"/>
    </source>
</evidence>
<name>A0A1H7MCZ5_9GAMM</name>
<dbReference type="InterPro" id="IPR036922">
    <property type="entry name" value="Rieske_2Fe-2S_sf"/>
</dbReference>
<dbReference type="GO" id="GO:0008121">
    <property type="term" value="F:quinol-cytochrome-c reductase activity"/>
    <property type="evidence" value="ECO:0007669"/>
    <property type="project" value="InterPro"/>
</dbReference>
<keyword evidence="1 4" id="KW-0812">Transmembrane</keyword>
<keyword evidence="3 4" id="KW-0472">Membrane</keyword>
<dbReference type="InterPro" id="IPR014349">
    <property type="entry name" value="Rieske_Fe-S_prot"/>
</dbReference>
<dbReference type="NCBIfam" id="TIGR01416">
    <property type="entry name" value="Rieske_proteo"/>
    <property type="match status" value="1"/>
</dbReference>
<evidence type="ECO:0000256" key="1">
    <source>
        <dbReference type="ARBA" id="ARBA00022692"/>
    </source>
</evidence>
<dbReference type="PANTHER" id="PTHR10134">
    <property type="entry name" value="CYTOCHROME B-C1 COMPLEX SUBUNIT RIESKE, MITOCHONDRIAL"/>
    <property type="match status" value="1"/>
</dbReference>
<dbReference type="AlphaFoldDB" id="A0A1H7MCZ5"/>
<organism evidence="5 6">
    <name type="scientific">Ectothiorhodospira marina</name>
    <dbReference type="NCBI Taxonomy" id="1396821"/>
    <lineage>
        <taxon>Bacteria</taxon>
        <taxon>Pseudomonadati</taxon>
        <taxon>Pseudomonadota</taxon>
        <taxon>Gammaproteobacteria</taxon>
        <taxon>Chromatiales</taxon>
        <taxon>Ectothiorhodospiraceae</taxon>
        <taxon>Ectothiorhodospira</taxon>
    </lineage>
</organism>
<accession>A0A1H7MCZ5</accession>